<dbReference type="Proteomes" id="UP000006073">
    <property type="component" value="Unassembled WGS sequence"/>
</dbReference>
<dbReference type="EMBL" id="ALWO02000037">
    <property type="protein sequence ID" value="EOZ95849.1"/>
    <property type="molecule type" value="Genomic_DNA"/>
</dbReference>
<dbReference type="STRING" id="1189612.A33Q_3211"/>
<sequence>MTSTILSSSSIPGGTFSFPQAYIEKTVSIKGIIFFTFQN</sequence>
<proteinExistence type="predicted"/>
<protein>
    <submittedName>
        <fullName evidence="1">Uncharacterized protein</fullName>
    </submittedName>
</protein>
<reference evidence="1 2" key="1">
    <citation type="journal article" date="2013" name="Genome Announc.">
        <title>Draft Genome Sequence of Indibacter alkaliphilus Strain LW1T, Isolated from Lonar Lake, a Haloalkaline Lake in the Buldana District of Maharashtra, India.</title>
        <authorList>
            <person name="Singh A."/>
            <person name="Kumar Jangir P."/>
            <person name="Sharma R."/>
            <person name="Singh A."/>
            <person name="Kumar Pinnaka A."/>
            <person name="Shivaji S."/>
        </authorList>
    </citation>
    <scope>NUCLEOTIDE SEQUENCE [LARGE SCALE GENOMIC DNA]</scope>
    <source>
        <strain evidence="2">CCUG 57479 / KCTC 22604 / LW1</strain>
    </source>
</reference>
<comment type="caution">
    <text evidence="1">The sequence shown here is derived from an EMBL/GenBank/DDBJ whole genome shotgun (WGS) entry which is preliminary data.</text>
</comment>
<name>S2DA95_INDAL</name>
<keyword evidence="2" id="KW-1185">Reference proteome</keyword>
<organism evidence="1 2">
    <name type="scientific">Indibacter alkaliphilus (strain CCUG 57479 / KCTC 22604 / LW1)</name>
    <dbReference type="NCBI Taxonomy" id="1189612"/>
    <lineage>
        <taxon>Bacteria</taxon>
        <taxon>Pseudomonadati</taxon>
        <taxon>Bacteroidota</taxon>
        <taxon>Cytophagia</taxon>
        <taxon>Cytophagales</taxon>
        <taxon>Cyclobacteriaceae</taxon>
    </lineage>
</organism>
<evidence type="ECO:0000313" key="1">
    <source>
        <dbReference type="EMBL" id="EOZ95849.1"/>
    </source>
</evidence>
<gene>
    <name evidence="1" type="ORF">A33Q_3211</name>
</gene>
<evidence type="ECO:0000313" key="2">
    <source>
        <dbReference type="Proteomes" id="UP000006073"/>
    </source>
</evidence>
<accession>S2DA95</accession>
<dbReference type="AlphaFoldDB" id="S2DA95"/>